<protein>
    <recommendedName>
        <fullName evidence="1">Reverse transcriptase domain-containing protein</fullName>
    </recommendedName>
</protein>
<dbReference type="SUPFAM" id="SSF56672">
    <property type="entry name" value="DNA/RNA polymerases"/>
    <property type="match status" value="1"/>
</dbReference>
<comment type="caution">
    <text evidence="2">The sequence shown here is derived from an EMBL/GenBank/DDBJ whole genome shotgun (WGS) entry which is preliminary data.</text>
</comment>
<dbReference type="Gene3D" id="3.30.70.270">
    <property type="match status" value="1"/>
</dbReference>
<dbReference type="InterPro" id="IPR043502">
    <property type="entry name" value="DNA/RNA_pol_sf"/>
</dbReference>
<evidence type="ECO:0000313" key="3">
    <source>
        <dbReference type="Proteomes" id="UP000765509"/>
    </source>
</evidence>
<dbReference type="Pfam" id="PF00078">
    <property type="entry name" value="RVT_1"/>
    <property type="match status" value="1"/>
</dbReference>
<evidence type="ECO:0000313" key="2">
    <source>
        <dbReference type="EMBL" id="MBW0470540.1"/>
    </source>
</evidence>
<feature type="domain" description="Reverse transcriptase" evidence="1">
    <location>
        <begin position="7"/>
        <end position="125"/>
    </location>
</feature>
<dbReference type="AlphaFoldDB" id="A0A9Q3BSU7"/>
<keyword evidence="3" id="KW-1185">Reference proteome</keyword>
<dbReference type="Gene3D" id="3.10.10.10">
    <property type="entry name" value="HIV Type 1 Reverse Transcriptase, subunit A, domain 1"/>
    <property type="match status" value="1"/>
</dbReference>
<dbReference type="PANTHER" id="PTHR24559">
    <property type="entry name" value="TRANSPOSON TY3-I GAG-POL POLYPROTEIN"/>
    <property type="match status" value="1"/>
</dbReference>
<dbReference type="InterPro" id="IPR043128">
    <property type="entry name" value="Rev_trsase/Diguanyl_cyclase"/>
</dbReference>
<sequence>MVGYFEALNTYTVPDRYPICRFQETLTQLSKVKYITSMDALEGFHQAFLTPKARTLTIIITHCGIYEYLRMPFGIKNAPSHYQRMMNIIFPTESSEGWLIIYIYDIIICSDSWPLHLEIIARVLDKSA</sequence>
<dbReference type="OrthoDB" id="117764at2759"/>
<accession>A0A9Q3BSU7</accession>
<dbReference type="EMBL" id="AVOT02002486">
    <property type="protein sequence ID" value="MBW0470540.1"/>
    <property type="molecule type" value="Genomic_DNA"/>
</dbReference>
<reference evidence="2" key="1">
    <citation type="submission" date="2021-03" db="EMBL/GenBank/DDBJ databases">
        <title>Draft genome sequence of rust myrtle Austropuccinia psidii MF-1, a brazilian biotype.</title>
        <authorList>
            <person name="Quecine M.C."/>
            <person name="Pachon D.M.R."/>
            <person name="Bonatelli M.L."/>
            <person name="Correr F.H."/>
            <person name="Franceschini L.M."/>
            <person name="Leite T.F."/>
            <person name="Margarido G.R.A."/>
            <person name="Almeida C.A."/>
            <person name="Ferrarezi J.A."/>
            <person name="Labate C.A."/>
        </authorList>
    </citation>
    <scope>NUCLEOTIDE SEQUENCE</scope>
    <source>
        <strain evidence="2">MF-1</strain>
    </source>
</reference>
<evidence type="ECO:0000259" key="1">
    <source>
        <dbReference type="Pfam" id="PF00078"/>
    </source>
</evidence>
<dbReference type="PANTHER" id="PTHR24559:SF435">
    <property type="entry name" value="RIBONUCLEASE H"/>
    <property type="match status" value="1"/>
</dbReference>
<name>A0A9Q3BSU7_9BASI</name>
<dbReference type="CDD" id="cd01647">
    <property type="entry name" value="RT_LTR"/>
    <property type="match status" value="1"/>
</dbReference>
<proteinExistence type="predicted"/>
<dbReference type="Proteomes" id="UP000765509">
    <property type="component" value="Unassembled WGS sequence"/>
</dbReference>
<organism evidence="2 3">
    <name type="scientific">Austropuccinia psidii MF-1</name>
    <dbReference type="NCBI Taxonomy" id="1389203"/>
    <lineage>
        <taxon>Eukaryota</taxon>
        <taxon>Fungi</taxon>
        <taxon>Dikarya</taxon>
        <taxon>Basidiomycota</taxon>
        <taxon>Pucciniomycotina</taxon>
        <taxon>Pucciniomycetes</taxon>
        <taxon>Pucciniales</taxon>
        <taxon>Sphaerophragmiaceae</taxon>
        <taxon>Austropuccinia</taxon>
    </lineage>
</organism>
<dbReference type="InterPro" id="IPR053134">
    <property type="entry name" value="RNA-dir_DNA_polymerase"/>
</dbReference>
<gene>
    <name evidence="2" type="ORF">O181_010255</name>
</gene>
<dbReference type="InterPro" id="IPR000477">
    <property type="entry name" value="RT_dom"/>
</dbReference>